<reference evidence="2" key="1">
    <citation type="journal article" date="2020" name="Stud. Mycol.">
        <title>101 Dothideomycetes genomes: a test case for predicting lifestyles and emergence of pathogens.</title>
        <authorList>
            <person name="Haridas S."/>
            <person name="Albert R."/>
            <person name="Binder M."/>
            <person name="Bloem J."/>
            <person name="Labutti K."/>
            <person name="Salamov A."/>
            <person name="Andreopoulos B."/>
            <person name="Baker S."/>
            <person name="Barry K."/>
            <person name="Bills G."/>
            <person name="Bluhm B."/>
            <person name="Cannon C."/>
            <person name="Castanera R."/>
            <person name="Culley D."/>
            <person name="Daum C."/>
            <person name="Ezra D."/>
            <person name="Gonzalez J."/>
            <person name="Henrissat B."/>
            <person name="Kuo A."/>
            <person name="Liang C."/>
            <person name="Lipzen A."/>
            <person name="Lutzoni F."/>
            <person name="Magnuson J."/>
            <person name="Mondo S."/>
            <person name="Nolan M."/>
            <person name="Ohm R."/>
            <person name="Pangilinan J."/>
            <person name="Park H.-J."/>
            <person name="Ramirez L."/>
            <person name="Alfaro M."/>
            <person name="Sun H."/>
            <person name="Tritt A."/>
            <person name="Yoshinaga Y."/>
            <person name="Zwiers L.-H."/>
            <person name="Turgeon B."/>
            <person name="Goodwin S."/>
            <person name="Spatafora J."/>
            <person name="Crous P."/>
            <person name="Grigoriev I."/>
        </authorList>
    </citation>
    <scope>NUCLEOTIDE SEQUENCE</scope>
    <source>
        <strain evidence="2">CBS 121739</strain>
    </source>
</reference>
<dbReference type="GeneID" id="54481275"/>
<evidence type="ECO:0000313" key="3">
    <source>
        <dbReference type="Proteomes" id="UP000799437"/>
    </source>
</evidence>
<dbReference type="InterPro" id="IPR004843">
    <property type="entry name" value="Calcineurin-like_PHP"/>
</dbReference>
<dbReference type="Gene3D" id="3.60.21.10">
    <property type="match status" value="1"/>
</dbReference>
<proteinExistence type="predicted"/>
<feature type="domain" description="Calcineurin-like phosphoesterase" evidence="1">
    <location>
        <begin position="68"/>
        <end position="228"/>
    </location>
</feature>
<dbReference type="InterPro" id="IPR051693">
    <property type="entry name" value="UPF0046_metallophosphoest"/>
</dbReference>
<dbReference type="PANTHER" id="PTHR12905:SF18">
    <property type="entry name" value="ESTER HYDROLASE, PUTATIVE (AFU_ORTHOLOGUE AFUA_4G03130)-RELATED"/>
    <property type="match status" value="1"/>
</dbReference>
<dbReference type="OrthoDB" id="630188at2759"/>
<dbReference type="SUPFAM" id="SSF56300">
    <property type="entry name" value="Metallo-dependent phosphatases"/>
    <property type="match status" value="1"/>
</dbReference>
<dbReference type="EMBL" id="ML996567">
    <property type="protein sequence ID" value="KAF2761225.1"/>
    <property type="molecule type" value="Genomic_DNA"/>
</dbReference>
<dbReference type="CDD" id="cd07379">
    <property type="entry name" value="MPP_239FB"/>
    <property type="match status" value="1"/>
</dbReference>
<keyword evidence="3" id="KW-1185">Reference proteome</keyword>
<dbReference type="AlphaFoldDB" id="A0A6A6WFA5"/>
<dbReference type="Proteomes" id="UP000799437">
    <property type="component" value="Unassembled WGS sequence"/>
</dbReference>
<name>A0A6A6WFA5_9PEZI</name>
<evidence type="ECO:0000259" key="1">
    <source>
        <dbReference type="Pfam" id="PF00149"/>
    </source>
</evidence>
<dbReference type="InterPro" id="IPR029052">
    <property type="entry name" value="Metallo-depent_PP-like"/>
</dbReference>
<evidence type="ECO:0000313" key="2">
    <source>
        <dbReference type="EMBL" id="KAF2761225.1"/>
    </source>
</evidence>
<organism evidence="2 3">
    <name type="scientific">Pseudovirgaria hyperparasitica</name>
    <dbReference type="NCBI Taxonomy" id="470096"/>
    <lineage>
        <taxon>Eukaryota</taxon>
        <taxon>Fungi</taxon>
        <taxon>Dikarya</taxon>
        <taxon>Ascomycota</taxon>
        <taxon>Pezizomycotina</taxon>
        <taxon>Dothideomycetes</taxon>
        <taxon>Dothideomycetes incertae sedis</taxon>
        <taxon>Acrospermales</taxon>
        <taxon>Acrospermaceae</taxon>
        <taxon>Pseudovirgaria</taxon>
    </lineage>
</organism>
<sequence>MSLFANDNSLSALINRPRPSRWALFLKEPCVFIARTLYSWRYVLPSDPINPITVVCISDTHNSQPPVPAGDILIHAGDLTQSGTQEELAAAIEWLKALPHAHKILVGGNHDALLDKSFTRHRSDRVMKGLDWGDLIYLERESVVVSCSNGRRISIYGSPMSPRHGNWAFQYPRTEDIWTNTIPSDLDILITHGPPKGHLDCGGLGCAFLLREIWRVKPKLHVFGHVHEGHGKEWIPYSVLQEAYEATVVMRGGLSNMIWTVWMYLRVRFAPPTKSSTLLVNAAQVGGLRDEVKRAPIVVRI</sequence>
<accession>A0A6A6WFA5</accession>
<dbReference type="RefSeq" id="XP_033603676.1">
    <property type="nucleotide sequence ID" value="XM_033740221.1"/>
</dbReference>
<dbReference type="PANTHER" id="PTHR12905">
    <property type="entry name" value="METALLOPHOSPHOESTERASE"/>
    <property type="match status" value="1"/>
</dbReference>
<dbReference type="Pfam" id="PF00149">
    <property type="entry name" value="Metallophos"/>
    <property type="match status" value="1"/>
</dbReference>
<gene>
    <name evidence="2" type="ORF">EJ05DRAFT_257132</name>
</gene>
<dbReference type="GO" id="GO:0016787">
    <property type="term" value="F:hydrolase activity"/>
    <property type="evidence" value="ECO:0007669"/>
    <property type="project" value="InterPro"/>
</dbReference>
<protein>
    <submittedName>
        <fullName evidence="2">Putative phosphoesterase</fullName>
    </submittedName>
</protein>